<dbReference type="GO" id="GO:0030628">
    <property type="term" value="F:pre-mRNA 3'-splice site binding"/>
    <property type="evidence" value="ECO:0007669"/>
    <property type="project" value="UniProtKB-UniRule"/>
</dbReference>
<evidence type="ECO:0000256" key="8">
    <source>
        <dbReference type="SAM" id="MobiDB-lite"/>
    </source>
</evidence>
<dbReference type="Pfam" id="PF11708">
    <property type="entry name" value="Slu7"/>
    <property type="match status" value="1"/>
</dbReference>
<accession>A0A899G566</accession>
<evidence type="ECO:0000256" key="3">
    <source>
        <dbReference type="ARBA" id="ARBA00022664"/>
    </source>
</evidence>
<evidence type="ECO:0000256" key="6">
    <source>
        <dbReference type="ARBA" id="ARBA00023242"/>
    </source>
</evidence>
<evidence type="ECO:0000256" key="5">
    <source>
        <dbReference type="ARBA" id="ARBA00023187"/>
    </source>
</evidence>
<keyword evidence="3 7" id="KW-0507">mRNA processing</keyword>
<reference evidence="10" key="1">
    <citation type="submission" date="2020-06" db="EMBL/GenBank/DDBJ databases">
        <title>Genomes of multiple members of Pneumocystis genus reveal paths to human pathogen Pneumocystis jirovecii.</title>
        <authorList>
            <person name="Cisse O.H."/>
            <person name="Ma L."/>
            <person name="Dekker J."/>
            <person name="Khil P."/>
            <person name="Jo J."/>
            <person name="Brenchley J."/>
            <person name="Blair R."/>
            <person name="Pahar B."/>
            <person name="Chabe M."/>
            <person name="Van Rompay K.A."/>
            <person name="Keesler R."/>
            <person name="Sukura A."/>
            <person name="Hirsch V."/>
            <person name="Kutty G."/>
            <person name="Liu Y."/>
            <person name="Peng L."/>
            <person name="Chen J."/>
            <person name="Song J."/>
            <person name="Weissenbacher-Lang C."/>
            <person name="Xu J."/>
            <person name="Upham N.S."/>
            <person name="Stajich J.E."/>
            <person name="Cuomo C.A."/>
            <person name="Cushion M.T."/>
            <person name="Kovacs J.A."/>
        </authorList>
    </citation>
    <scope>NUCLEOTIDE SEQUENCE</scope>
    <source>
        <strain evidence="10">2A</strain>
    </source>
</reference>
<evidence type="ECO:0000313" key="10">
    <source>
        <dbReference type="EMBL" id="QSL66458.1"/>
    </source>
</evidence>
<comment type="subunit">
    <text evidence="7">Associated with the spliceosome.</text>
</comment>
<feature type="domain" description="Pre-mRNA-splicing factor SLU7" evidence="9">
    <location>
        <begin position="151"/>
        <end position="394"/>
    </location>
</feature>
<feature type="compositionally biased region" description="Basic and acidic residues" evidence="8">
    <location>
        <begin position="19"/>
        <end position="37"/>
    </location>
</feature>
<dbReference type="GO" id="GO:0005681">
    <property type="term" value="C:spliceosomal complex"/>
    <property type="evidence" value="ECO:0007669"/>
    <property type="project" value="UniProtKB-UniRule"/>
</dbReference>
<evidence type="ECO:0000313" key="11">
    <source>
        <dbReference type="Proteomes" id="UP000663699"/>
    </source>
</evidence>
<keyword evidence="11" id="KW-1185">Reference proteome</keyword>
<evidence type="ECO:0000256" key="4">
    <source>
        <dbReference type="ARBA" id="ARBA00022728"/>
    </source>
</evidence>
<comment type="subcellular location">
    <subcellularLocation>
        <location evidence="1 7">Nucleus</location>
    </subcellularLocation>
</comment>
<comment type="function">
    <text evidence="7">Involved in pre-mRNA splicing.</text>
</comment>
<gene>
    <name evidence="10" type="ORF">MERGE_000838</name>
</gene>
<dbReference type="Proteomes" id="UP000663699">
    <property type="component" value="Chromosome 12"/>
</dbReference>
<dbReference type="InterPro" id="IPR021715">
    <property type="entry name" value="Slu7_dom"/>
</dbReference>
<dbReference type="InterPro" id="IPR039974">
    <property type="entry name" value="Splicing_factor_SLU7"/>
</dbReference>
<evidence type="ECO:0000256" key="1">
    <source>
        <dbReference type="ARBA" id="ARBA00004123"/>
    </source>
</evidence>
<feature type="region of interest" description="Disordered" evidence="8">
    <location>
        <begin position="1"/>
        <end position="38"/>
    </location>
</feature>
<dbReference type="OrthoDB" id="249612at2759"/>
<comment type="similarity">
    <text evidence="2 7">Belongs to the SLU7 family.</text>
</comment>
<keyword evidence="4 7" id="KW-0747">Spliceosome</keyword>
<dbReference type="GO" id="GO:0000398">
    <property type="term" value="P:mRNA splicing, via spliceosome"/>
    <property type="evidence" value="ECO:0007669"/>
    <property type="project" value="UniProtKB-UniRule"/>
</dbReference>
<keyword evidence="6 7" id="KW-0539">Nucleus</keyword>
<dbReference type="EMBL" id="CP054543">
    <property type="protein sequence ID" value="QSL66458.1"/>
    <property type="molecule type" value="Genomic_DNA"/>
</dbReference>
<keyword evidence="5 7" id="KW-0508">mRNA splicing</keyword>
<dbReference type="AlphaFoldDB" id="A0A899G566"/>
<organism evidence="10 11">
    <name type="scientific">Pneumocystis wakefieldiae</name>
    <dbReference type="NCBI Taxonomy" id="38082"/>
    <lineage>
        <taxon>Eukaryota</taxon>
        <taxon>Fungi</taxon>
        <taxon>Dikarya</taxon>
        <taxon>Ascomycota</taxon>
        <taxon>Taphrinomycotina</taxon>
        <taxon>Pneumocystomycetes</taxon>
        <taxon>Pneumocystaceae</taxon>
        <taxon>Pneumocystis</taxon>
    </lineage>
</organism>
<proteinExistence type="inferred from homology"/>
<evidence type="ECO:0000259" key="9">
    <source>
        <dbReference type="Pfam" id="PF11708"/>
    </source>
</evidence>
<dbReference type="PANTHER" id="PTHR12942:SF2">
    <property type="entry name" value="PRE-MRNA-SPLICING FACTOR SLU7"/>
    <property type="match status" value="1"/>
</dbReference>
<evidence type="ECO:0000256" key="7">
    <source>
        <dbReference type="RuleBase" id="RU367071"/>
    </source>
</evidence>
<evidence type="ECO:0000256" key="2">
    <source>
        <dbReference type="ARBA" id="ARBA00007203"/>
    </source>
</evidence>
<feature type="compositionally biased region" description="Polar residues" evidence="8">
    <location>
        <begin position="1"/>
        <end position="16"/>
    </location>
</feature>
<dbReference type="PANTHER" id="PTHR12942">
    <property type="entry name" value="STEP II SPLICING FACTOR SLU7"/>
    <property type="match status" value="1"/>
</dbReference>
<name>A0A899G566_9ASCO</name>
<sequence>MASDPNFISMNVYATSGRNRREERRRQKQLEEGRKTGTIDLELDADGKPVNPHIPQFISKAPWYIDEEQDGVSLRHQRLRQGDTPETDQNGTFIRGQKAGPAATKFRKGACENCGAMTHKTKECMERPRKLGARWTGKDIQADEVIYQANMTWESKRDRWNGYDPREHQKLVEEYEKVEKAQEKARNRKIENMLEDGYTAKDDDKYADEASMPGQKFDPHSRISTRNLRIREDTAKYLLNLADTSINYDPKTRSMRDDPNKISRDNRIMANNEFERSSGEVAEFEKLQIFAWQAEERGKNIHLQANPTQSILYHKQHKQEMNEAKIHSRKNIIAKYGGEEHFNIPSKELLYAQSEYYVEYSKDGKIIKGQEKIIPRSNYPEDILMNNHTQIFGSWWHQGRWGYACCHQFFKNSYCTGEATLSDHNFENEQNNLQNHTENGIENETKQEFNREQKSQKKLFILPPLLHQHLL</sequence>
<protein>
    <recommendedName>
        <fullName evidence="7">Pre-mRNA-splicing factor SLU7</fullName>
    </recommendedName>
</protein>